<evidence type="ECO:0000256" key="3">
    <source>
        <dbReference type="ARBA" id="ARBA00022729"/>
    </source>
</evidence>
<keyword evidence="4" id="KW-1015">Disulfide bond</keyword>
<protein>
    <recommendedName>
        <fullName evidence="6">SPARC/Testican calcium-binding domain-containing protein</fullName>
    </recommendedName>
</protein>
<dbReference type="GO" id="GO:0005509">
    <property type="term" value="F:calcium ion binding"/>
    <property type="evidence" value="ECO:0007669"/>
    <property type="project" value="InterPro"/>
</dbReference>
<accession>A0A4W5L9G1</accession>
<evidence type="ECO:0000313" key="7">
    <source>
        <dbReference type="Ensembl" id="ENSHHUP00000022420.1"/>
    </source>
</evidence>
<keyword evidence="5" id="KW-0325">Glycoprotein</keyword>
<reference evidence="7" key="2">
    <citation type="submission" date="2025-08" db="UniProtKB">
        <authorList>
            <consortium name="Ensembl"/>
        </authorList>
    </citation>
    <scope>IDENTIFICATION</scope>
</reference>
<sequence length="81" mass="9388">MKYISIQGELAAINLDKYEVCIRPFFNSCDGYKDGRVSTAEWCLCFWREKPACLAELERIQVQQVAKKKPGKCLSYNKDFT</sequence>
<comment type="subcellular location">
    <subcellularLocation>
        <location evidence="1">Secreted</location>
    </subcellularLocation>
</comment>
<name>A0A4W5L9G1_9TELE</name>
<evidence type="ECO:0000313" key="8">
    <source>
        <dbReference type="Proteomes" id="UP000314982"/>
    </source>
</evidence>
<dbReference type="Pfam" id="PF10591">
    <property type="entry name" value="SPARC_Ca_bdg"/>
    <property type="match status" value="1"/>
</dbReference>
<dbReference type="GeneTree" id="ENSGT00940000157107"/>
<evidence type="ECO:0000256" key="1">
    <source>
        <dbReference type="ARBA" id="ARBA00004613"/>
    </source>
</evidence>
<keyword evidence="3" id="KW-0732">Signal</keyword>
<organism evidence="7 8">
    <name type="scientific">Hucho hucho</name>
    <name type="common">huchen</name>
    <dbReference type="NCBI Taxonomy" id="62062"/>
    <lineage>
        <taxon>Eukaryota</taxon>
        <taxon>Metazoa</taxon>
        <taxon>Chordata</taxon>
        <taxon>Craniata</taxon>
        <taxon>Vertebrata</taxon>
        <taxon>Euteleostomi</taxon>
        <taxon>Actinopterygii</taxon>
        <taxon>Neopterygii</taxon>
        <taxon>Teleostei</taxon>
        <taxon>Protacanthopterygii</taxon>
        <taxon>Salmoniformes</taxon>
        <taxon>Salmonidae</taxon>
        <taxon>Salmoninae</taxon>
        <taxon>Hucho</taxon>
    </lineage>
</organism>
<dbReference type="AlphaFoldDB" id="A0A4W5L9G1"/>
<dbReference type="InterPro" id="IPR019577">
    <property type="entry name" value="SPARC/Testican_Ca-bd-dom"/>
</dbReference>
<reference evidence="8" key="1">
    <citation type="submission" date="2018-06" db="EMBL/GenBank/DDBJ databases">
        <title>Genome assembly of Danube salmon.</title>
        <authorList>
            <person name="Macqueen D.J."/>
            <person name="Gundappa M.K."/>
        </authorList>
    </citation>
    <scope>NUCLEOTIDE SEQUENCE [LARGE SCALE GENOMIC DNA]</scope>
</reference>
<evidence type="ECO:0000256" key="2">
    <source>
        <dbReference type="ARBA" id="ARBA00022525"/>
    </source>
</evidence>
<dbReference type="Ensembl" id="ENSHHUT00000023269.1">
    <property type="protein sequence ID" value="ENSHHUP00000022420.1"/>
    <property type="gene ID" value="ENSHHUG00000014054.1"/>
</dbReference>
<reference evidence="7" key="3">
    <citation type="submission" date="2025-09" db="UniProtKB">
        <authorList>
            <consortium name="Ensembl"/>
        </authorList>
    </citation>
    <scope>IDENTIFICATION</scope>
</reference>
<evidence type="ECO:0000256" key="5">
    <source>
        <dbReference type="ARBA" id="ARBA00023180"/>
    </source>
</evidence>
<proteinExistence type="predicted"/>
<dbReference type="GO" id="GO:0050840">
    <property type="term" value="F:extracellular matrix binding"/>
    <property type="evidence" value="ECO:0007669"/>
    <property type="project" value="TreeGrafter"/>
</dbReference>
<dbReference type="Proteomes" id="UP000314982">
    <property type="component" value="Unassembled WGS sequence"/>
</dbReference>
<evidence type="ECO:0000259" key="6">
    <source>
        <dbReference type="Pfam" id="PF10591"/>
    </source>
</evidence>
<evidence type="ECO:0000256" key="4">
    <source>
        <dbReference type="ARBA" id="ARBA00023157"/>
    </source>
</evidence>
<dbReference type="PANTHER" id="PTHR13866:SF18">
    <property type="entry name" value="TESTICAN-2"/>
    <property type="match status" value="1"/>
</dbReference>
<dbReference type="InterPro" id="IPR011992">
    <property type="entry name" value="EF-hand-dom_pair"/>
</dbReference>
<dbReference type="GO" id="GO:0005518">
    <property type="term" value="F:collagen binding"/>
    <property type="evidence" value="ECO:0007669"/>
    <property type="project" value="TreeGrafter"/>
</dbReference>
<feature type="domain" description="SPARC/Testican calcium-binding" evidence="6">
    <location>
        <begin position="7"/>
        <end position="45"/>
    </location>
</feature>
<dbReference type="PANTHER" id="PTHR13866">
    <property type="entry name" value="SPARC OSTEONECTIN"/>
    <property type="match status" value="1"/>
</dbReference>
<dbReference type="GO" id="GO:0005615">
    <property type="term" value="C:extracellular space"/>
    <property type="evidence" value="ECO:0007669"/>
    <property type="project" value="TreeGrafter"/>
</dbReference>
<keyword evidence="2" id="KW-0964">Secreted</keyword>
<dbReference type="Gene3D" id="1.10.238.10">
    <property type="entry name" value="EF-hand"/>
    <property type="match status" value="1"/>
</dbReference>
<keyword evidence="8" id="KW-1185">Reference proteome</keyword>
<dbReference type="STRING" id="62062.ENSHHUP00000022420"/>
<dbReference type="SUPFAM" id="SSF47473">
    <property type="entry name" value="EF-hand"/>
    <property type="match status" value="1"/>
</dbReference>